<organism evidence="2 3">
    <name type="scientific">Sphingomonas longa</name>
    <dbReference type="NCBI Taxonomy" id="2778730"/>
    <lineage>
        <taxon>Bacteria</taxon>
        <taxon>Pseudomonadati</taxon>
        <taxon>Pseudomonadota</taxon>
        <taxon>Alphaproteobacteria</taxon>
        <taxon>Sphingomonadales</taxon>
        <taxon>Sphingomonadaceae</taxon>
        <taxon>Sphingomonas</taxon>
    </lineage>
</organism>
<dbReference type="Gene3D" id="1.25.40.10">
    <property type="entry name" value="Tetratricopeptide repeat domain"/>
    <property type="match status" value="1"/>
</dbReference>
<dbReference type="EMBL" id="JAFEMC010000002">
    <property type="protein sequence ID" value="MBM6576581.1"/>
    <property type="molecule type" value="Genomic_DNA"/>
</dbReference>
<sequence length="114" mass="12148">MRTILVACLMAGIATPALAADRTGYRAIATGDLKGAEQRLIAERRIFPERPELMLNLAVVYGQTGRLDAARGLYAAVLDRPAVAMALPTGDSVSSHEIAQRGLARLTPAMMATR</sequence>
<feature type="chain" id="PRO_5045756363" description="Tetratricopeptide repeat protein" evidence="1">
    <location>
        <begin position="20"/>
        <end position="114"/>
    </location>
</feature>
<feature type="signal peptide" evidence="1">
    <location>
        <begin position="1"/>
        <end position="19"/>
    </location>
</feature>
<keyword evidence="1" id="KW-0732">Signal</keyword>
<evidence type="ECO:0008006" key="4">
    <source>
        <dbReference type="Google" id="ProtNLM"/>
    </source>
</evidence>
<name>A0ABS2D6N9_9SPHN</name>
<protein>
    <recommendedName>
        <fullName evidence="4">Tetratricopeptide repeat protein</fullName>
    </recommendedName>
</protein>
<comment type="caution">
    <text evidence="2">The sequence shown here is derived from an EMBL/GenBank/DDBJ whole genome shotgun (WGS) entry which is preliminary data.</text>
</comment>
<evidence type="ECO:0000313" key="3">
    <source>
        <dbReference type="Proteomes" id="UP000763641"/>
    </source>
</evidence>
<accession>A0ABS2D6N9</accession>
<dbReference type="Pfam" id="PF14559">
    <property type="entry name" value="TPR_19"/>
    <property type="match status" value="1"/>
</dbReference>
<keyword evidence="3" id="KW-1185">Reference proteome</keyword>
<dbReference type="SUPFAM" id="SSF48452">
    <property type="entry name" value="TPR-like"/>
    <property type="match status" value="1"/>
</dbReference>
<evidence type="ECO:0000256" key="1">
    <source>
        <dbReference type="SAM" id="SignalP"/>
    </source>
</evidence>
<proteinExistence type="predicted"/>
<gene>
    <name evidence="2" type="ORF">ILT43_09365</name>
</gene>
<dbReference type="Proteomes" id="UP000763641">
    <property type="component" value="Unassembled WGS sequence"/>
</dbReference>
<dbReference type="RefSeq" id="WP_204198686.1">
    <property type="nucleotide sequence ID" value="NZ_JAFEMC010000002.1"/>
</dbReference>
<dbReference type="InterPro" id="IPR011990">
    <property type="entry name" value="TPR-like_helical_dom_sf"/>
</dbReference>
<reference evidence="2 3" key="1">
    <citation type="submission" date="2020-12" db="EMBL/GenBank/DDBJ databases">
        <title>Sphingomonas sp.</title>
        <authorList>
            <person name="Kim M.K."/>
        </authorList>
    </citation>
    <scope>NUCLEOTIDE SEQUENCE [LARGE SCALE GENOMIC DNA]</scope>
    <source>
        <strain evidence="2 3">BT552</strain>
    </source>
</reference>
<evidence type="ECO:0000313" key="2">
    <source>
        <dbReference type="EMBL" id="MBM6576581.1"/>
    </source>
</evidence>